<evidence type="ECO:0000313" key="1">
    <source>
        <dbReference type="EMBL" id="MCZ0859523.1"/>
    </source>
</evidence>
<protein>
    <submittedName>
        <fullName evidence="1">Uncharacterized protein</fullName>
    </submittedName>
</protein>
<dbReference type="Proteomes" id="UP001072034">
    <property type="component" value="Unassembled WGS sequence"/>
</dbReference>
<evidence type="ECO:0000313" key="2">
    <source>
        <dbReference type="Proteomes" id="UP001072034"/>
    </source>
</evidence>
<reference evidence="1" key="1">
    <citation type="submission" date="2022-10" db="EMBL/GenBank/DDBJ databases">
        <title>Genome sequence of Actinomyces israelii ATCC 10048.</title>
        <authorList>
            <person name="Watt R.M."/>
            <person name="Tong W.M."/>
        </authorList>
    </citation>
    <scope>NUCLEOTIDE SEQUENCE</scope>
    <source>
        <strain evidence="1">ATCC 10048</strain>
    </source>
</reference>
<proteinExistence type="predicted"/>
<gene>
    <name evidence="1" type="ORF">OHJ16_15940</name>
</gene>
<dbReference type="RefSeq" id="WP_268918707.1">
    <property type="nucleotide sequence ID" value="NZ_JAPTMY010000060.1"/>
</dbReference>
<comment type="caution">
    <text evidence="1">The sequence shown here is derived from an EMBL/GenBank/DDBJ whole genome shotgun (WGS) entry which is preliminary data.</text>
</comment>
<keyword evidence="2" id="KW-1185">Reference proteome</keyword>
<sequence length="66" mass="7488">MSADPYFPFIPDKRRLDLFEPLSRAEHEGLVNALAVNWREGWAPNREDVEDHLALRGGATVLDELA</sequence>
<name>A0ABT4ICQ7_9ACTO</name>
<dbReference type="EMBL" id="JAPTMY010000060">
    <property type="protein sequence ID" value="MCZ0859523.1"/>
    <property type="molecule type" value="Genomic_DNA"/>
</dbReference>
<organism evidence="1 2">
    <name type="scientific">Actinomyces israelii</name>
    <dbReference type="NCBI Taxonomy" id="1659"/>
    <lineage>
        <taxon>Bacteria</taxon>
        <taxon>Bacillati</taxon>
        <taxon>Actinomycetota</taxon>
        <taxon>Actinomycetes</taxon>
        <taxon>Actinomycetales</taxon>
        <taxon>Actinomycetaceae</taxon>
        <taxon>Actinomyces</taxon>
    </lineage>
</organism>
<accession>A0ABT4ICQ7</accession>